<dbReference type="InterPro" id="IPR029057">
    <property type="entry name" value="PRTase-like"/>
</dbReference>
<evidence type="ECO:0000259" key="7">
    <source>
        <dbReference type="Pfam" id="PF00156"/>
    </source>
</evidence>
<feature type="binding site" evidence="5">
    <location>
        <begin position="128"/>
        <end position="132"/>
    </location>
    <ligand>
        <name>5-phospho-alpha-D-ribose 1-diphosphate</name>
        <dbReference type="ChEBI" id="CHEBI:58017"/>
    </ligand>
</feature>
<dbReference type="GO" id="GO:0000310">
    <property type="term" value="F:xanthine phosphoribosyltransferase activity"/>
    <property type="evidence" value="ECO:0007669"/>
    <property type="project" value="UniProtKB-EC"/>
</dbReference>
<dbReference type="EMBL" id="JBHSMH010000003">
    <property type="protein sequence ID" value="MFC5467275.1"/>
    <property type="molecule type" value="Genomic_DNA"/>
</dbReference>
<reference evidence="9" key="1">
    <citation type="journal article" date="2019" name="Int. J. Syst. Evol. Microbiol.">
        <title>The Global Catalogue of Microorganisms (GCM) 10K type strain sequencing project: providing services to taxonomists for standard genome sequencing and annotation.</title>
        <authorList>
            <consortium name="The Broad Institute Genomics Platform"/>
            <consortium name="The Broad Institute Genome Sequencing Center for Infectious Disease"/>
            <person name="Wu L."/>
            <person name="Ma J."/>
        </authorList>
    </citation>
    <scope>NUCLEOTIDE SEQUENCE [LARGE SCALE GENOMIC DNA]</scope>
    <source>
        <strain evidence="9">CCUG 57113</strain>
    </source>
</reference>
<keyword evidence="2 5" id="KW-0328">Glycosyltransferase</keyword>
<organism evidence="8 9">
    <name type="scientific">Cohnella suwonensis</name>
    <dbReference type="NCBI Taxonomy" id="696072"/>
    <lineage>
        <taxon>Bacteria</taxon>
        <taxon>Bacillati</taxon>
        <taxon>Bacillota</taxon>
        <taxon>Bacilli</taxon>
        <taxon>Bacillales</taxon>
        <taxon>Paenibacillaceae</taxon>
        <taxon>Cohnella</taxon>
    </lineage>
</organism>
<feature type="binding site" evidence="5">
    <location>
        <position position="27"/>
    </location>
    <ligand>
        <name>xanthine</name>
        <dbReference type="ChEBI" id="CHEBI:17712"/>
    </ligand>
</feature>
<dbReference type="Gene3D" id="3.40.50.2020">
    <property type="match status" value="1"/>
</dbReference>
<gene>
    <name evidence="5" type="primary">xpt</name>
    <name evidence="8" type="ORF">ACFPPD_00990</name>
</gene>
<evidence type="ECO:0000256" key="4">
    <source>
        <dbReference type="ARBA" id="ARBA00022726"/>
    </source>
</evidence>
<comment type="subunit">
    <text evidence="5">Homodimer.</text>
</comment>
<evidence type="ECO:0000256" key="1">
    <source>
        <dbReference type="ARBA" id="ARBA00022490"/>
    </source>
</evidence>
<keyword evidence="3 5" id="KW-0808">Transferase</keyword>
<dbReference type="InterPro" id="IPR010079">
    <property type="entry name" value="Xanthine_PRibTrfase"/>
</dbReference>
<dbReference type="SUPFAM" id="SSF53271">
    <property type="entry name" value="PRTase-like"/>
    <property type="match status" value="1"/>
</dbReference>
<accession>A0ABW0LPS1</accession>
<dbReference type="CDD" id="cd06223">
    <property type="entry name" value="PRTases_typeI"/>
    <property type="match status" value="1"/>
</dbReference>
<comment type="function">
    <text evidence="5">Converts the preformed base xanthine, a product of nucleic acid breakdown, to xanthosine 5'-monophosphate (XMP), so it can be reused for RNA or DNA synthesis.</text>
</comment>
<dbReference type="InterPro" id="IPR050118">
    <property type="entry name" value="Pur/Pyrimidine_PRTase"/>
</dbReference>
<evidence type="ECO:0000256" key="2">
    <source>
        <dbReference type="ARBA" id="ARBA00022676"/>
    </source>
</evidence>
<keyword evidence="9" id="KW-1185">Reference proteome</keyword>
<dbReference type="EC" id="2.4.2.22" evidence="5 6"/>
<comment type="similarity">
    <text evidence="5">Belongs to the purine/pyrimidine phosphoribosyltransferase family. Xpt subfamily.</text>
</comment>
<feature type="binding site" evidence="5">
    <location>
        <position position="20"/>
    </location>
    <ligand>
        <name>xanthine</name>
        <dbReference type="ChEBI" id="CHEBI:17712"/>
    </ligand>
</feature>
<comment type="pathway">
    <text evidence="5">Purine metabolism; XMP biosynthesis via salvage pathway; XMP from xanthine: step 1/1.</text>
</comment>
<evidence type="ECO:0000313" key="9">
    <source>
        <dbReference type="Proteomes" id="UP001596105"/>
    </source>
</evidence>
<evidence type="ECO:0000256" key="3">
    <source>
        <dbReference type="ARBA" id="ARBA00022679"/>
    </source>
</evidence>
<feature type="binding site" evidence="5">
    <location>
        <position position="156"/>
    </location>
    <ligand>
        <name>xanthine</name>
        <dbReference type="ChEBI" id="CHEBI:17712"/>
    </ligand>
</feature>
<dbReference type="PANTHER" id="PTHR43864:SF1">
    <property type="entry name" value="XANTHINE PHOSPHORIBOSYLTRANSFERASE"/>
    <property type="match status" value="1"/>
</dbReference>
<comment type="subcellular location">
    <subcellularLocation>
        <location evidence="5">Cytoplasm</location>
    </subcellularLocation>
</comment>
<dbReference type="HAMAP" id="MF_01184">
    <property type="entry name" value="XPRTase"/>
    <property type="match status" value="1"/>
</dbReference>
<protein>
    <recommendedName>
        <fullName evidence="5 6">Xanthine phosphoribosyltransferase</fullName>
        <shortName evidence="5">XPRTase</shortName>
        <ecNumber evidence="5 6">2.4.2.22</ecNumber>
    </recommendedName>
</protein>
<dbReference type="RefSeq" id="WP_209749289.1">
    <property type="nucleotide sequence ID" value="NZ_JBHSMH010000003.1"/>
</dbReference>
<keyword evidence="4 5" id="KW-0660">Purine salvage</keyword>
<comment type="caution">
    <text evidence="8">The sequence shown here is derived from an EMBL/GenBank/DDBJ whole genome shotgun (WGS) entry which is preliminary data.</text>
</comment>
<comment type="catalytic activity">
    <reaction evidence="5">
        <text>XMP + diphosphate = xanthine + 5-phospho-alpha-D-ribose 1-diphosphate</text>
        <dbReference type="Rhea" id="RHEA:10800"/>
        <dbReference type="ChEBI" id="CHEBI:17712"/>
        <dbReference type="ChEBI" id="CHEBI:33019"/>
        <dbReference type="ChEBI" id="CHEBI:57464"/>
        <dbReference type="ChEBI" id="CHEBI:58017"/>
        <dbReference type="EC" id="2.4.2.22"/>
    </reaction>
</comment>
<dbReference type="InterPro" id="IPR000836">
    <property type="entry name" value="PRTase_dom"/>
</dbReference>
<keyword evidence="1 5" id="KW-0963">Cytoplasm</keyword>
<dbReference type="NCBIfam" id="TIGR01744">
    <property type="entry name" value="XPRTase"/>
    <property type="match status" value="1"/>
</dbReference>
<feature type="domain" description="Phosphoribosyltransferase" evidence="7">
    <location>
        <begin position="33"/>
        <end position="157"/>
    </location>
</feature>
<evidence type="ECO:0000313" key="8">
    <source>
        <dbReference type="EMBL" id="MFC5467275.1"/>
    </source>
</evidence>
<dbReference type="PANTHER" id="PTHR43864">
    <property type="entry name" value="HYPOXANTHINE/GUANINE PHOSPHORIBOSYLTRANSFERASE"/>
    <property type="match status" value="1"/>
</dbReference>
<proteinExistence type="inferred from homology"/>
<dbReference type="NCBIfam" id="NF006671">
    <property type="entry name" value="PRK09219.1"/>
    <property type="match status" value="1"/>
</dbReference>
<evidence type="ECO:0000256" key="6">
    <source>
        <dbReference type="NCBIfam" id="TIGR01744"/>
    </source>
</evidence>
<dbReference type="Proteomes" id="UP001596105">
    <property type="component" value="Unassembled WGS sequence"/>
</dbReference>
<sequence>MELLKRKIVEEGIVLSDQVLKVDSFLNHRIDPPLMLEIGRTFASLFRESAIDKIVTIESSGIAPAVMAGLELGVPVVFARKRKSLTLQTDLFTEKVYSFTKKEESEVSVATKFLSAGDRVLLIDDFLANGEAALAMARIVERAGGQVAGIGIVIEKSFQNGANKLTEKGYRVESLARIASLADGNVSFAE</sequence>
<evidence type="ECO:0000256" key="5">
    <source>
        <dbReference type="HAMAP-Rule" id="MF_01184"/>
    </source>
</evidence>
<name>A0ABW0LPS1_9BACL</name>
<dbReference type="Pfam" id="PF00156">
    <property type="entry name" value="Pribosyltran"/>
    <property type="match status" value="1"/>
</dbReference>